<dbReference type="RefSeq" id="WP_234541654.1">
    <property type="nucleotide sequence ID" value="NZ_CAKMAB010000061.1"/>
</dbReference>
<gene>
    <name evidence="1" type="ORF">PAECIP111894_05813</name>
</gene>
<keyword evidence="2" id="KW-1185">Reference proteome</keyword>
<accession>A0ABM9BLJ3</accession>
<name>A0ABM9BLJ3_9BACL</name>
<evidence type="ECO:0000313" key="1">
    <source>
        <dbReference type="EMBL" id="CAH1059601.1"/>
    </source>
</evidence>
<reference evidence="1" key="1">
    <citation type="submission" date="2021-12" db="EMBL/GenBank/DDBJ databases">
        <authorList>
            <person name="Criscuolo A."/>
        </authorList>
    </citation>
    <scope>NUCLEOTIDE SEQUENCE</scope>
    <source>
        <strain evidence="1">CIP111894</strain>
    </source>
</reference>
<organism evidence="1 2">
    <name type="scientific">Paenibacillus pseudetheri</name>
    <dbReference type="NCBI Taxonomy" id="2897682"/>
    <lineage>
        <taxon>Bacteria</taxon>
        <taxon>Bacillati</taxon>
        <taxon>Bacillota</taxon>
        <taxon>Bacilli</taxon>
        <taxon>Bacillales</taxon>
        <taxon>Paenibacillaceae</taxon>
        <taxon>Paenibacillus</taxon>
    </lineage>
</organism>
<proteinExistence type="predicted"/>
<protein>
    <submittedName>
        <fullName evidence="1">Uncharacterized protein</fullName>
    </submittedName>
</protein>
<sequence>MFDTIILKARPIPIDPDTLNQYSANSITFYSKETGVLNTSYKIYDEKLPFMKYIESSQTLTVQVSMPKFLYGDNVTVLTEEDIPLFFERLQERLLHLFDVHVPHTDWTLSRCDICCNFQVGKKVSAYVRMLSKQQLAYKNTISYNQDQTVEYRNKSSRIMFYDKHKQTQKEKASSEVIERSKGILRLEVRPSDNDLRKFSPTRNAVELLKKAFFEYTIEKTLEQIEYPEEVSDMELPWLVENKESLSKIETILGFQALQSMFDEPVLRQLYTSSTYANRKNLAKKIAIPNGNCLSRLAINS</sequence>
<evidence type="ECO:0000313" key="2">
    <source>
        <dbReference type="Proteomes" id="UP000838749"/>
    </source>
</evidence>
<dbReference type="EMBL" id="CAKMAB010000061">
    <property type="protein sequence ID" value="CAH1059601.1"/>
    <property type="molecule type" value="Genomic_DNA"/>
</dbReference>
<dbReference type="Proteomes" id="UP000838749">
    <property type="component" value="Unassembled WGS sequence"/>
</dbReference>
<comment type="caution">
    <text evidence="1">The sequence shown here is derived from an EMBL/GenBank/DDBJ whole genome shotgun (WGS) entry which is preliminary data.</text>
</comment>